<evidence type="ECO:0000256" key="5">
    <source>
        <dbReference type="ARBA" id="ARBA00022605"/>
    </source>
</evidence>
<feature type="domain" description="Threonine synthase N-terminal" evidence="12">
    <location>
        <begin position="2"/>
        <end position="81"/>
    </location>
</feature>
<dbReference type="EC" id="4.2.3.1" evidence="4"/>
<dbReference type="GO" id="GO:0009088">
    <property type="term" value="P:threonine biosynthetic process"/>
    <property type="evidence" value="ECO:0007669"/>
    <property type="project" value="UniProtKB-KW"/>
</dbReference>
<dbReference type="InterPro" id="IPR051166">
    <property type="entry name" value="Threonine_Synthase"/>
</dbReference>
<feature type="domain" description="Tryptophan synthase beta chain-like PALP" evidence="11">
    <location>
        <begin position="90"/>
        <end position="328"/>
    </location>
</feature>
<feature type="modified residue" description="N6-(pyridoxal phosphate)lysine" evidence="9">
    <location>
        <position position="113"/>
    </location>
</feature>
<gene>
    <name evidence="13" type="ORF">QCA50_013221</name>
</gene>
<dbReference type="InterPro" id="IPR037158">
    <property type="entry name" value="Thr_synth_N_sf"/>
</dbReference>
<dbReference type="NCBIfam" id="TIGR00260">
    <property type="entry name" value="thrC"/>
    <property type="match status" value="1"/>
</dbReference>
<dbReference type="InterPro" id="IPR001926">
    <property type="entry name" value="TrpB-like_PALP"/>
</dbReference>
<comment type="caution">
    <text evidence="13">The sequence shown here is derived from an EMBL/GenBank/DDBJ whole genome shotgun (WGS) entry which is preliminary data.</text>
</comment>
<dbReference type="SUPFAM" id="SSF53686">
    <property type="entry name" value="Tryptophan synthase beta subunit-like PLP-dependent enzymes"/>
    <property type="match status" value="1"/>
</dbReference>
<dbReference type="InterPro" id="IPR004450">
    <property type="entry name" value="Thr_synthase-like"/>
</dbReference>
<evidence type="ECO:0000256" key="2">
    <source>
        <dbReference type="ARBA" id="ARBA00004979"/>
    </source>
</evidence>
<reference evidence="13 14" key="1">
    <citation type="submission" date="2022-09" db="EMBL/GenBank/DDBJ databases">
        <authorList>
            <person name="Palmer J.M."/>
        </authorList>
    </citation>
    <scope>NUCLEOTIDE SEQUENCE [LARGE SCALE GENOMIC DNA]</scope>
    <source>
        <strain evidence="13 14">DSM 7382</strain>
    </source>
</reference>
<evidence type="ECO:0000256" key="3">
    <source>
        <dbReference type="ARBA" id="ARBA00005517"/>
    </source>
</evidence>
<name>A0AAW0G0A3_9APHY</name>
<dbReference type="AlphaFoldDB" id="A0AAW0G0A3"/>
<organism evidence="13 14">
    <name type="scientific">Cerrena zonata</name>
    <dbReference type="NCBI Taxonomy" id="2478898"/>
    <lineage>
        <taxon>Eukaryota</taxon>
        <taxon>Fungi</taxon>
        <taxon>Dikarya</taxon>
        <taxon>Basidiomycota</taxon>
        <taxon>Agaricomycotina</taxon>
        <taxon>Agaricomycetes</taxon>
        <taxon>Polyporales</taxon>
        <taxon>Cerrenaceae</taxon>
        <taxon>Cerrena</taxon>
    </lineage>
</organism>
<evidence type="ECO:0000256" key="9">
    <source>
        <dbReference type="PIRSR" id="PIRSR604450-51"/>
    </source>
</evidence>
<evidence type="ECO:0000313" key="13">
    <source>
        <dbReference type="EMBL" id="KAK7683844.1"/>
    </source>
</evidence>
<dbReference type="Proteomes" id="UP001385951">
    <property type="component" value="Unassembled WGS sequence"/>
</dbReference>
<accession>A0AAW0G0A3</accession>
<comment type="pathway">
    <text evidence="2">Amino-acid biosynthesis; L-threonine biosynthesis; L-threonine from L-aspartate: step 5/5.</text>
</comment>
<feature type="region of interest" description="Disordered" evidence="10">
    <location>
        <begin position="320"/>
        <end position="339"/>
    </location>
</feature>
<dbReference type="PANTHER" id="PTHR42690">
    <property type="entry name" value="THREONINE SYNTHASE FAMILY MEMBER"/>
    <property type="match status" value="1"/>
</dbReference>
<evidence type="ECO:0000259" key="11">
    <source>
        <dbReference type="Pfam" id="PF00291"/>
    </source>
</evidence>
<dbReference type="Pfam" id="PF00291">
    <property type="entry name" value="PALP"/>
    <property type="match status" value="1"/>
</dbReference>
<keyword evidence="8" id="KW-0456">Lyase</keyword>
<dbReference type="Gene3D" id="3.90.1380.10">
    <property type="entry name" value="Threonine synthase, N-terminal domain"/>
    <property type="match status" value="1"/>
</dbReference>
<comment type="similarity">
    <text evidence="3">Belongs to the threonine synthase family.</text>
</comment>
<sequence length="546" mass="60632">MRYFSTRGAQETLSFEETVLTGLAPNGGLYIPESIPQLPEGWQSKWSEYSFMDLSVAVLSLFISSNEISQSELRALVEKSYKTFRHPEITPLQKLDDKTFILELFHGPTFAFKDVALQLLGNFFEFFLNRRNMRKAEGERQEKLTVVGATSGDTGSAAIYGLRNKANISIFILHPKGRVSPIQEAQMTTVTDANVHNLAVKGTFDDCQDIVKSLFADQQFNKKHRLGAVNSINWARILAQTVYYFLSYFHLRKQIATSAPSQSLDDVEIQYVVPTGNFGDILAGYYAKRMGLPIGKLVVATNSNDILARFWKSGTYEKIDSQPSGNNATAPAEGASDGKQAVGGVKETLSPAMDILVSSNFERLLYYLAEEGLESTSQDPTERRRQACAALDGWMKKVKSDGRVEVPTKVLELARRDFLAERVSDQQTLETIKYYFKAEPSYVADPHTAVGLSAAQTISATNPPSTVQVVLSTAHPAKFSEAVTRALETESKFDFERDVLPEEFKGLLERKRNVIDVEAAEVDLVKHVIEQYAGNDEGEGGARQSV</sequence>
<dbReference type="CDD" id="cd01560">
    <property type="entry name" value="Thr-synth_2"/>
    <property type="match status" value="1"/>
</dbReference>
<dbReference type="InterPro" id="IPR029144">
    <property type="entry name" value="Thr_synth_N"/>
</dbReference>
<keyword evidence="14" id="KW-1185">Reference proteome</keyword>
<proteinExistence type="inferred from homology"/>
<evidence type="ECO:0000256" key="10">
    <source>
        <dbReference type="SAM" id="MobiDB-lite"/>
    </source>
</evidence>
<keyword evidence="6" id="KW-0791">Threonine biosynthesis</keyword>
<dbReference type="PROSITE" id="PS00165">
    <property type="entry name" value="DEHYDRATASE_SER_THR"/>
    <property type="match status" value="1"/>
</dbReference>
<keyword evidence="7 9" id="KW-0663">Pyridoxal phosphate</keyword>
<evidence type="ECO:0000259" key="12">
    <source>
        <dbReference type="Pfam" id="PF14821"/>
    </source>
</evidence>
<dbReference type="GO" id="GO:0030170">
    <property type="term" value="F:pyridoxal phosphate binding"/>
    <property type="evidence" value="ECO:0007669"/>
    <property type="project" value="InterPro"/>
</dbReference>
<evidence type="ECO:0000256" key="1">
    <source>
        <dbReference type="ARBA" id="ARBA00001933"/>
    </source>
</evidence>
<evidence type="ECO:0000256" key="6">
    <source>
        <dbReference type="ARBA" id="ARBA00022697"/>
    </source>
</evidence>
<keyword evidence="5" id="KW-0028">Amino-acid biosynthesis</keyword>
<evidence type="ECO:0000256" key="7">
    <source>
        <dbReference type="ARBA" id="ARBA00022898"/>
    </source>
</evidence>
<dbReference type="EMBL" id="JASBNA010000029">
    <property type="protein sequence ID" value="KAK7683844.1"/>
    <property type="molecule type" value="Genomic_DNA"/>
</dbReference>
<dbReference type="PANTHER" id="PTHR42690:SF1">
    <property type="entry name" value="THREONINE SYNTHASE-LIKE 2"/>
    <property type="match status" value="1"/>
</dbReference>
<evidence type="ECO:0000313" key="14">
    <source>
        <dbReference type="Proteomes" id="UP001385951"/>
    </source>
</evidence>
<dbReference type="Pfam" id="PF14821">
    <property type="entry name" value="Thr_synth_N"/>
    <property type="match status" value="1"/>
</dbReference>
<dbReference type="InterPro" id="IPR000634">
    <property type="entry name" value="Ser/Thr_deHydtase_PyrdxlP-BS"/>
</dbReference>
<dbReference type="FunFam" id="3.40.50.1100:FF:000024">
    <property type="entry name" value="Probable threonine synthase"/>
    <property type="match status" value="1"/>
</dbReference>
<dbReference type="FunFam" id="3.90.1380.10:FF:000003">
    <property type="entry name" value="THR4p Threonine synthase"/>
    <property type="match status" value="1"/>
</dbReference>
<protein>
    <recommendedName>
        <fullName evidence="4">threonine synthase</fullName>
        <ecNumber evidence="4">4.2.3.1</ecNumber>
    </recommendedName>
</protein>
<evidence type="ECO:0000256" key="4">
    <source>
        <dbReference type="ARBA" id="ARBA00013028"/>
    </source>
</evidence>
<comment type="cofactor">
    <cofactor evidence="1 9">
        <name>pyridoxal 5'-phosphate</name>
        <dbReference type="ChEBI" id="CHEBI:597326"/>
    </cofactor>
</comment>
<dbReference type="Pfam" id="PF24857">
    <property type="entry name" value="THR4_C"/>
    <property type="match status" value="1"/>
</dbReference>
<dbReference type="InterPro" id="IPR036052">
    <property type="entry name" value="TrpB-like_PALP_sf"/>
</dbReference>
<dbReference type="GO" id="GO:0004795">
    <property type="term" value="F:threonine synthase activity"/>
    <property type="evidence" value="ECO:0007669"/>
    <property type="project" value="UniProtKB-EC"/>
</dbReference>
<evidence type="ECO:0000256" key="8">
    <source>
        <dbReference type="ARBA" id="ARBA00023239"/>
    </source>
</evidence>
<dbReference type="Gene3D" id="3.40.50.1100">
    <property type="match status" value="2"/>
</dbReference>